<dbReference type="InterPro" id="IPR044862">
    <property type="entry name" value="Pro_4_hyd_alph_FE2OG_OXY"/>
</dbReference>
<evidence type="ECO:0000256" key="2">
    <source>
        <dbReference type="ARBA" id="ARBA00022896"/>
    </source>
</evidence>
<gene>
    <name evidence="6" type="ORF">EV690_3720</name>
</gene>
<evidence type="ECO:0000256" key="3">
    <source>
        <dbReference type="ARBA" id="ARBA00022964"/>
    </source>
</evidence>
<evidence type="ECO:0000259" key="5">
    <source>
        <dbReference type="SMART" id="SM00702"/>
    </source>
</evidence>
<dbReference type="RefSeq" id="WP_131914438.1">
    <property type="nucleotide sequence ID" value="NZ_OU594967.1"/>
</dbReference>
<comment type="caution">
    <text evidence="6">The sequence shown here is derived from an EMBL/GenBank/DDBJ whole genome shotgun (WGS) entry which is preliminary data.</text>
</comment>
<dbReference type="PANTHER" id="PTHR12907:SF26">
    <property type="entry name" value="HIF PROLYL HYDROXYLASE, ISOFORM C"/>
    <property type="match status" value="1"/>
</dbReference>
<dbReference type="PANTHER" id="PTHR12907">
    <property type="entry name" value="EGL NINE HOMOLOG-RELATED"/>
    <property type="match status" value="1"/>
</dbReference>
<evidence type="ECO:0000313" key="6">
    <source>
        <dbReference type="EMBL" id="TCK46440.1"/>
    </source>
</evidence>
<keyword evidence="3" id="KW-0223">Dioxygenase</keyword>
<evidence type="ECO:0000256" key="4">
    <source>
        <dbReference type="ARBA" id="ARBA00023002"/>
    </source>
</evidence>
<keyword evidence="7" id="KW-1185">Reference proteome</keyword>
<organism evidence="6 7">
    <name type="scientific">Celerinatantimonas diazotrophica</name>
    <dbReference type="NCBI Taxonomy" id="412034"/>
    <lineage>
        <taxon>Bacteria</taxon>
        <taxon>Pseudomonadati</taxon>
        <taxon>Pseudomonadota</taxon>
        <taxon>Gammaproteobacteria</taxon>
        <taxon>Celerinatantimonadaceae</taxon>
        <taxon>Celerinatantimonas</taxon>
    </lineage>
</organism>
<keyword evidence="4" id="KW-0560">Oxidoreductase</keyword>
<proteinExistence type="predicted"/>
<dbReference type="AlphaFoldDB" id="A0A4R1J7G7"/>
<dbReference type="Gene3D" id="2.60.120.620">
    <property type="entry name" value="q2cbj1_9rhob like domain"/>
    <property type="match status" value="1"/>
</dbReference>
<comment type="cofactor">
    <cofactor evidence="1">
        <name>L-ascorbate</name>
        <dbReference type="ChEBI" id="CHEBI:38290"/>
    </cofactor>
</comment>
<protein>
    <submittedName>
        <fullName evidence="6">SM-20-related protein</fullName>
    </submittedName>
</protein>
<dbReference type="InterPro" id="IPR006620">
    <property type="entry name" value="Pro_4_hyd_alph"/>
</dbReference>
<dbReference type="OrthoDB" id="9783171at2"/>
<dbReference type="Proteomes" id="UP000295565">
    <property type="component" value="Unassembled WGS sequence"/>
</dbReference>
<evidence type="ECO:0000313" key="7">
    <source>
        <dbReference type="Proteomes" id="UP000295565"/>
    </source>
</evidence>
<dbReference type="EMBL" id="SMGD01000019">
    <property type="protein sequence ID" value="TCK46440.1"/>
    <property type="molecule type" value="Genomic_DNA"/>
</dbReference>
<name>A0A4R1J7G7_9GAMM</name>
<accession>A0A4R1J7G7</accession>
<dbReference type="Pfam" id="PF13640">
    <property type="entry name" value="2OG-FeII_Oxy_3"/>
    <property type="match status" value="1"/>
</dbReference>
<dbReference type="GO" id="GO:0008198">
    <property type="term" value="F:ferrous iron binding"/>
    <property type="evidence" value="ECO:0007669"/>
    <property type="project" value="TreeGrafter"/>
</dbReference>
<keyword evidence="2" id="KW-0847">Vitamin C</keyword>
<sequence length="223" mass="26011">MGAIHLSNLDFSHDDSQSLFAKIASDLLEQGYSIQLQALPQHMSEALYEQVTKLHEQEFIRAGVGRKDEFQQNQFIRRDEICWIDGSTATGRCWLDWTAQLQNYLNRRLFLGLFSFESHYAHYARGDFYKRHFDAFHGQSNRVLTVVTYLNQNWQKEDGGQMVLYRNQDDLIGTQILPTMGTIAVFLSEEFPHEVLPAMRDRYSIAGWYRLNNSLQGRIDPPR</sequence>
<dbReference type="GO" id="GO:0031418">
    <property type="term" value="F:L-ascorbic acid binding"/>
    <property type="evidence" value="ECO:0007669"/>
    <property type="project" value="UniProtKB-KW"/>
</dbReference>
<evidence type="ECO:0000256" key="1">
    <source>
        <dbReference type="ARBA" id="ARBA00001961"/>
    </source>
</evidence>
<dbReference type="SMART" id="SM00702">
    <property type="entry name" value="P4Hc"/>
    <property type="match status" value="1"/>
</dbReference>
<dbReference type="InterPro" id="IPR051559">
    <property type="entry name" value="HIF_prolyl_hydroxylases"/>
</dbReference>
<reference evidence="6 7" key="1">
    <citation type="submission" date="2019-03" db="EMBL/GenBank/DDBJ databases">
        <title>Genomic Encyclopedia of Type Strains, Phase IV (KMG-IV): sequencing the most valuable type-strain genomes for metagenomic binning, comparative biology and taxonomic classification.</title>
        <authorList>
            <person name="Goeker M."/>
        </authorList>
    </citation>
    <scope>NUCLEOTIDE SEQUENCE [LARGE SCALE GENOMIC DNA]</scope>
    <source>
        <strain evidence="6 7">DSM 18577</strain>
    </source>
</reference>
<dbReference type="GO" id="GO:0031543">
    <property type="term" value="F:peptidyl-proline dioxygenase activity"/>
    <property type="evidence" value="ECO:0007669"/>
    <property type="project" value="TreeGrafter"/>
</dbReference>
<feature type="domain" description="Prolyl 4-hydroxylase alpha subunit" evidence="5">
    <location>
        <begin position="34"/>
        <end position="210"/>
    </location>
</feature>
<dbReference type="GO" id="GO:0071456">
    <property type="term" value="P:cellular response to hypoxia"/>
    <property type="evidence" value="ECO:0007669"/>
    <property type="project" value="TreeGrafter"/>
</dbReference>